<evidence type="ECO:0000313" key="9">
    <source>
        <dbReference type="EMBL" id="KAF2754912.1"/>
    </source>
</evidence>
<dbReference type="InterPro" id="IPR055221">
    <property type="entry name" value="PSF3_N"/>
</dbReference>
<dbReference type="InterPro" id="IPR036224">
    <property type="entry name" value="GINS_bundle-like_dom_sf"/>
</dbReference>
<dbReference type="Pfam" id="PF22466">
    <property type="entry name" value="PSF3_N"/>
    <property type="match status" value="1"/>
</dbReference>
<protein>
    <recommendedName>
        <fullName evidence="3 6">DNA replication complex GINS protein PSF3</fullName>
    </recommendedName>
</protein>
<accession>A0A6A6VWE8</accession>
<keyword evidence="5 6" id="KW-0539">Nucleus</keyword>
<dbReference type="Gene3D" id="1.20.58.2050">
    <property type="match status" value="1"/>
</dbReference>
<dbReference type="PANTHER" id="PTHR22768">
    <property type="entry name" value="DNA REPLICATION COMPLEX GINS PROTEIN PSF3"/>
    <property type="match status" value="1"/>
</dbReference>
<evidence type="ECO:0000259" key="8">
    <source>
        <dbReference type="Pfam" id="PF22466"/>
    </source>
</evidence>
<dbReference type="Pfam" id="PF05916">
    <property type="entry name" value="Sld5"/>
    <property type="match status" value="1"/>
</dbReference>
<dbReference type="GO" id="GO:0000811">
    <property type="term" value="C:GINS complex"/>
    <property type="evidence" value="ECO:0007669"/>
    <property type="project" value="UniProtKB-UniRule"/>
</dbReference>
<dbReference type="EMBL" id="ML996579">
    <property type="protein sequence ID" value="KAF2754912.1"/>
    <property type="molecule type" value="Genomic_DNA"/>
</dbReference>
<dbReference type="InterPro" id="IPR010492">
    <property type="entry name" value="GINS_Psf3"/>
</dbReference>
<evidence type="ECO:0000256" key="4">
    <source>
        <dbReference type="ARBA" id="ARBA00022705"/>
    </source>
</evidence>
<feature type="domain" description="GINS subunit" evidence="7">
    <location>
        <begin position="75"/>
        <end position="173"/>
    </location>
</feature>
<evidence type="ECO:0000256" key="3">
    <source>
        <dbReference type="ARBA" id="ARBA00015140"/>
    </source>
</evidence>
<evidence type="ECO:0000259" key="7">
    <source>
        <dbReference type="Pfam" id="PF05916"/>
    </source>
</evidence>
<dbReference type="GO" id="GO:1902975">
    <property type="term" value="P:mitotic DNA replication initiation"/>
    <property type="evidence" value="ECO:0007669"/>
    <property type="project" value="TreeGrafter"/>
</dbReference>
<evidence type="ECO:0000256" key="2">
    <source>
        <dbReference type="ARBA" id="ARBA00006343"/>
    </source>
</evidence>
<dbReference type="CDD" id="cd21693">
    <property type="entry name" value="GINS_B_Psf3"/>
    <property type="match status" value="1"/>
</dbReference>
<dbReference type="GeneID" id="54485705"/>
<dbReference type="AlphaFoldDB" id="A0A6A6VWE8"/>
<dbReference type="SUPFAM" id="SSF160059">
    <property type="entry name" value="PriA/YqbF domain"/>
    <property type="match status" value="1"/>
</dbReference>
<keyword evidence="4 6" id="KW-0235">DNA replication</keyword>
<dbReference type="CDD" id="cd11713">
    <property type="entry name" value="GINS_A_psf3"/>
    <property type="match status" value="1"/>
</dbReference>
<comment type="function">
    <text evidence="6">The GINS complex plays an essential role in the initiation of DNA replication.</text>
</comment>
<dbReference type="PANTHER" id="PTHR22768:SF0">
    <property type="entry name" value="DNA REPLICATION COMPLEX GINS PROTEIN PSF3"/>
    <property type="match status" value="1"/>
</dbReference>
<proteinExistence type="inferred from homology"/>
<dbReference type="OrthoDB" id="10251744at2759"/>
<comment type="subcellular location">
    <subcellularLocation>
        <location evidence="1 6">Nucleus</location>
    </subcellularLocation>
</comment>
<dbReference type="SUPFAM" id="SSF158573">
    <property type="entry name" value="GINS helical bundle-like"/>
    <property type="match status" value="1"/>
</dbReference>
<name>A0A6A6VWE8_9PEZI</name>
<dbReference type="InterPro" id="IPR021151">
    <property type="entry name" value="GINS_A"/>
</dbReference>
<evidence type="ECO:0000313" key="10">
    <source>
        <dbReference type="Proteomes" id="UP000799437"/>
    </source>
</evidence>
<comment type="similarity">
    <text evidence="2 6">Belongs to the GINS3/PSF3 family.</text>
</comment>
<gene>
    <name evidence="9" type="ORF">EJ05DRAFT_479318</name>
</gene>
<keyword evidence="10" id="KW-1185">Reference proteome</keyword>
<feature type="domain" description="DNA replication complex GINS protein PSF3 N-terminal" evidence="8">
    <location>
        <begin position="5"/>
        <end position="57"/>
    </location>
</feature>
<reference evidence="9" key="1">
    <citation type="journal article" date="2020" name="Stud. Mycol.">
        <title>101 Dothideomycetes genomes: a test case for predicting lifestyles and emergence of pathogens.</title>
        <authorList>
            <person name="Haridas S."/>
            <person name="Albert R."/>
            <person name="Binder M."/>
            <person name="Bloem J."/>
            <person name="Labutti K."/>
            <person name="Salamov A."/>
            <person name="Andreopoulos B."/>
            <person name="Baker S."/>
            <person name="Barry K."/>
            <person name="Bills G."/>
            <person name="Bluhm B."/>
            <person name="Cannon C."/>
            <person name="Castanera R."/>
            <person name="Culley D."/>
            <person name="Daum C."/>
            <person name="Ezra D."/>
            <person name="Gonzalez J."/>
            <person name="Henrissat B."/>
            <person name="Kuo A."/>
            <person name="Liang C."/>
            <person name="Lipzen A."/>
            <person name="Lutzoni F."/>
            <person name="Magnuson J."/>
            <person name="Mondo S."/>
            <person name="Nolan M."/>
            <person name="Ohm R."/>
            <person name="Pangilinan J."/>
            <person name="Park H.-J."/>
            <person name="Ramirez L."/>
            <person name="Alfaro M."/>
            <person name="Sun H."/>
            <person name="Tritt A."/>
            <person name="Yoshinaga Y."/>
            <person name="Zwiers L.-H."/>
            <person name="Turgeon B."/>
            <person name="Goodwin S."/>
            <person name="Spatafora J."/>
            <person name="Crous P."/>
            <person name="Grigoriev I."/>
        </authorList>
    </citation>
    <scope>NUCLEOTIDE SEQUENCE</scope>
    <source>
        <strain evidence="9">CBS 121739</strain>
    </source>
</reference>
<sequence>MSSYYSPSALLTDAQKVPCTFTLTVPGLGYLDATPEADLASGTKVSLPLWLGEMLAISQNLSTSSLVKLDFPPALSERVLNALKADPRTVDLRQQAANFYALGIRMLDLFEHEEMGEVLTETFKTRAASIADQAHNPRGALGEGADFLRGLDESERELFKAAHDSSKAVRTWMAEISKK</sequence>
<dbReference type="Proteomes" id="UP000799437">
    <property type="component" value="Unassembled WGS sequence"/>
</dbReference>
<organism evidence="9 10">
    <name type="scientific">Pseudovirgaria hyperparasitica</name>
    <dbReference type="NCBI Taxonomy" id="470096"/>
    <lineage>
        <taxon>Eukaryota</taxon>
        <taxon>Fungi</taxon>
        <taxon>Dikarya</taxon>
        <taxon>Ascomycota</taxon>
        <taxon>Pezizomycotina</taxon>
        <taxon>Dothideomycetes</taxon>
        <taxon>Dothideomycetes incertae sedis</taxon>
        <taxon>Acrospermales</taxon>
        <taxon>Acrospermaceae</taxon>
        <taxon>Pseudovirgaria</taxon>
    </lineage>
</organism>
<evidence type="ECO:0000256" key="1">
    <source>
        <dbReference type="ARBA" id="ARBA00004123"/>
    </source>
</evidence>
<comment type="subunit">
    <text evidence="6">Component of the GINS complex.</text>
</comment>
<evidence type="ECO:0000256" key="6">
    <source>
        <dbReference type="RuleBase" id="RU367161"/>
    </source>
</evidence>
<dbReference type="InterPro" id="IPR038437">
    <property type="entry name" value="GINS_Psf3_sf"/>
</dbReference>
<dbReference type="RefSeq" id="XP_033597363.1">
    <property type="nucleotide sequence ID" value="XM_033744651.1"/>
</dbReference>
<evidence type="ECO:0000256" key="5">
    <source>
        <dbReference type="ARBA" id="ARBA00023242"/>
    </source>
</evidence>